<dbReference type="EMBL" id="MT631370">
    <property type="protein sequence ID" value="QNO49060.1"/>
    <property type="molecule type" value="Genomic_DNA"/>
</dbReference>
<gene>
    <name evidence="2" type="ORF">FFEDGKNF_00015</name>
    <name evidence="1" type="ORF">OLEPNHLG_00002</name>
</gene>
<proteinExistence type="predicted"/>
<protein>
    <submittedName>
        <fullName evidence="2">Uncharacterized protein</fullName>
    </submittedName>
</protein>
<accession>A0A7G9YM26</accession>
<dbReference type="EMBL" id="MT630678">
    <property type="protein sequence ID" value="QNO41855.1"/>
    <property type="molecule type" value="Genomic_DNA"/>
</dbReference>
<name>A0A7G9YM26_9EURY</name>
<evidence type="ECO:0000313" key="1">
    <source>
        <dbReference type="EMBL" id="QNO41855.1"/>
    </source>
</evidence>
<organism evidence="2">
    <name type="scientific">Candidatus Methanogaster sp. ANME-2c ERB4</name>
    <dbReference type="NCBI Taxonomy" id="2759911"/>
    <lineage>
        <taxon>Archaea</taxon>
        <taxon>Methanobacteriati</taxon>
        <taxon>Methanobacteriota</taxon>
        <taxon>Stenosarchaea group</taxon>
        <taxon>Methanomicrobia</taxon>
        <taxon>Methanosarcinales</taxon>
        <taxon>ANME-2 cluster</taxon>
        <taxon>Candidatus Methanogasteraceae</taxon>
        <taxon>Candidatus Methanogaster</taxon>
    </lineage>
</organism>
<reference evidence="2" key="1">
    <citation type="submission" date="2020-06" db="EMBL/GenBank/DDBJ databases">
        <title>Unique genomic features of the anaerobic methanotrophic archaea.</title>
        <authorList>
            <person name="Chadwick G.L."/>
            <person name="Skennerton C.T."/>
            <person name="Laso-Perez R."/>
            <person name="Leu A.O."/>
            <person name="Speth D.R."/>
            <person name="Yu H."/>
            <person name="Morgan-Lang C."/>
            <person name="Hatzenpichler R."/>
            <person name="Goudeau D."/>
            <person name="Malmstrom R."/>
            <person name="Brazelton W.J."/>
            <person name="Woyke T."/>
            <person name="Hallam S.J."/>
            <person name="Tyson G.W."/>
            <person name="Wegener G."/>
            <person name="Boetius A."/>
            <person name="Orphan V."/>
        </authorList>
    </citation>
    <scope>NUCLEOTIDE SEQUENCE</scope>
</reference>
<evidence type="ECO:0000313" key="2">
    <source>
        <dbReference type="EMBL" id="QNO49060.1"/>
    </source>
</evidence>
<dbReference type="AlphaFoldDB" id="A0A7G9YM26"/>
<sequence length="157" mass="17987">MFLIIIQSSSMWGPLQLWDGFAEELSVMWQGQDRSMIHISDFRRWHGSGVAAALYRGGKITMQDAAAIIGVPVRTALQELGERGVYIRYGMELNFGNPKNSRSHPIILQIPKYRRLNPTQNRYQPTPRNILNFAFIPRCRGKVLASHRTAAPRFSRF</sequence>